<accession>A0A068NQ07</accession>
<dbReference type="KEGG" id="fgi:OP10G_0311"/>
<dbReference type="PANTHER" id="PTHR48098">
    <property type="entry name" value="ENTEROCHELIN ESTERASE-RELATED"/>
    <property type="match status" value="1"/>
</dbReference>
<protein>
    <submittedName>
        <fullName evidence="1">Esterase</fullName>
    </submittedName>
</protein>
<sequence length="282" mass="30474">MTTLLALGLVMMRTQAQARQIVLGPDDKPAFPAAPAGFDQPRDGVPHGKVDEVEYDSKSVGVKRKMVVYTPPGYSADKKYPVLYLLHGIGGTEWEWPGAGKANIILDNLIADGKAAPMIAVMPNGRARANDRAEGNVYESAPAFGVFDQDLFGSVIPFIDARYSTVADREHRALAGLSMGGGQSLDFGLANTGVFAYVGGFSSAPNTFAPKKLVPDVDKAKSLKLLWVSCGDKDGLIGISQGVHQYLKEQGVPHVWHVDSGGHDFPVWKNDLYLFAQQIFRK</sequence>
<organism evidence="1 2">
    <name type="scientific">Fimbriimonas ginsengisoli Gsoil 348</name>
    <dbReference type="NCBI Taxonomy" id="661478"/>
    <lineage>
        <taxon>Bacteria</taxon>
        <taxon>Bacillati</taxon>
        <taxon>Armatimonadota</taxon>
        <taxon>Fimbriimonadia</taxon>
        <taxon>Fimbriimonadales</taxon>
        <taxon>Fimbriimonadaceae</taxon>
        <taxon>Fimbriimonas</taxon>
    </lineage>
</organism>
<dbReference type="PANTHER" id="PTHR48098:SF1">
    <property type="entry name" value="DIACYLGLYCEROL ACYLTRANSFERASE_MYCOLYLTRANSFERASE AG85A"/>
    <property type="match status" value="1"/>
</dbReference>
<dbReference type="InterPro" id="IPR000801">
    <property type="entry name" value="Esterase-like"/>
</dbReference>
<reference evidence="1 2" key="1">
    <citation type="journal article" date="2014" name="PLoS ONE">
        <title>The first complete genome sequence of the class fimbriimonadia in the phylum armatimonadetes.</title>
        <authorList>
            <person name="Hu Z.Y."/>
            <person name="Wang Y.Z."/>
            <person name="Im W.T."/>
            <person name="Wang S.Y."/>
            <person name="Zhao G.P."/>
            <person name="Zheng H.J."/>
            <person name="Quan Z.X."/>
        </authorList>
    </citation>
    <scope>NUCLEOTIDE SEQUENCE [LARGE SCALE GENOMIC DNA]</scope>
    <source>
        <strain evidence="1">Gsoil 348</strain>
    </source>
</reference>
<dbReference type="OrthoDB" id="9803578at2"/>
<dbReference type="AlphaFoldDB" id="A0A068NQ07"/>
<dbReference type="STRING" id="661478.OP10G_0311"/>
<proteinExistence type="predicted"/>
<evidence type="ECO:0000313" key="2">
    <source>
        <dbReference type="Proteomes" id="UP000027982"/>
    </source>
</evidence>
<dbReference type="Pfam" id="PF00756">
    <property type="entry name" value="Esterase"/>
    <property type="match status" value="1"/>
</dbReference>
<name>A0A068NQ07_FIMGI</name>
<dbReference type="HOGENOM" id="CLU_037618_2_0_0"/>
<dbReference type="SUPFAM" id="SSF53474">
    <property type="entry name" value="alpha/beta-Hydrolases"/>
    <property type="match status" value="1"/>
</dbReference>
<dbReference type="InterPro" id="IPR050583">
    <property type="entry name" value="Mycobacterial_A85_antigen"/>
</dbReference>
<dbReference type="Proteomes" id="UP000027982">
    <property type="component" value="Chromosome"/>
</dbReference>
<keyword evidence="2" id="KW-1185">Reference proteome</keyword>
<dbReference type="eggNOG" id="COG2382">
    <property type="taxonomic scope" value="Bacteria"/>
</dbReference>
<dbReference type="RefSeq" id="WP_025227651.1">
    <property type="nucleotide sequence ID" value="NZ_CP007139.1"/>
</dbReference>
<evidence type="ECO:0000313" key="1">
    <source>
        <dbReference type="EMBL" id="AIE83679.1"/>
    </source>
</evidence>
<gene>
    <name evidence="1" type="ORF">OP10G_0311</name>
</gene>
<dbReference type="EMBL" id="CP007139">
    <property type="protein sequence ID" value="AIE83679.1"/>
    <property type="molecule type" value="Genomic_DNA"/>
</dbReference>
<dbReference type="InterPro" id="IPR029058">
    <property type="entry name" value="AB_hydrolase_fold"/>
</dbReference>
<dbReference type="GO" id="GO:0016747">
    <property type="term" value="F:acyltransferase activity, transferring groups other than amino-acyl groups"/>
    <property type="evidence" value="ECO:0007669"/>
    <property type="project" value="TreeGrafter"/>
</dbReference>
<dbReference type="Gene3D" id="3.40.50.1820">
    <property type="entry name" value="alpha/beta hydrolase"/>
    <property type="match status" value="1"/>
</dbReference>